<sequence>MTNRNRRRRGCPHRPATAAARLRAVSIDIVASIALLLAVAIAAIPVFAHAQSCGPGIAGSPCATGQTAGLDSTGGVGQAAGNPINIITGNKYQREADMPALPGLLGLELVRHYNSHLAAPGMPVQGIGHGWRFSYDTRLHAFGNTLQILQADGARIVFARSAWSRTICTTSDPAQGRVRIVRSGGQPEYRWRWPNGRELTFDHKGRLGRISDGNGMEVVIERMEDGRISRVTDPQGRSMTFHYLHRKDDRPGRYRGVQSVDTPVGRFLYDYGNAGNGPSPSPSPQGHATLSAVHLPTWYDPAQPRPAFRLGDTPATSSVSTVRRIYHHEDSRFPTLLTGITVDGAGSDGKPLRERIATWAYDGNGLAVLSIRHDTGHTGEGGKPETGSVREKLTFKRGEPGRTRVTDEQGRTTTYRHAIVAGAFRVLEARGAGCASCGPVNLRYRYDRHGRVEEVVTLDKDGLPLAGRRQQLDALGRPYALKQLSYRHGQQAPAVALVLRQQFPYPALPRSESGAGGAPWHFGPMRIARDSVVPGSTHEVRIAYNERGQVLKVAETGYDPVSLSASTRITLYRYQETGGRSLLVEVDGPLPNGPAGTPADSDITRYQWDERGNYVTRVLLPMGATLDLAHDPHTGRTQTVRYRWGHIVRMSRYTYGSNGQITHHGETAYADDETTVLAERDTGLASNARNEISSITWPDGQVEEVVRRWARGPAEAVPPGDASPADVDQPDVLRYTIDGKSAERLIDDFGQVVGIRNPGQGWQYARYDAAGRITEMRDARGMVTRARHDAAGRLLDINRELPGDASPERLEFGWDGPYKTVETVDTDHRRMHTSRYMHTPWGQVSQKRVEIAAATARGTPVSMTVKAWYDAAGRLSARTLPGGERLAYRYYATHPHHGQHAAIEQIHWPRWLDPLISRAPDAWLDRSGLKTRLVAFAPQEDLPGAGTDAGALSGSATGQQHAPQAEPGISREAPGEQHDAAGLPRHITTARGSFILRWNAASQLVSVRTATATATATADASPGIADVAAYSYDAHGRRASKRSAAGTEYYLYEGTQLVAVEAHPLRGPSRMEQYLYQGYRPVAWLRDGIAFLLQTDHRGAVNAVTSGEPDASARKTLWRAAPDPWGSSPAASAAASRQDPRLRLVSQYADEETGLSYHIARYYDPATGRFISPDPDGIADTLDGDVPEALRLDLTAYAAGQPNRYFDPDGAARLVYYAITTGADGKQLGTKQGFTKARWAFSVDGIEASGDGGSDAINQLMEKYAKNQTGLLFDKDGNFIVGKKSSTSWTGTTDETVGNFTAHYGKNLISLRQFVIADYSNRDAALLIANLIKDKDGENLCKDVPALLPQIRFGAGEDRLVVTRSTGVDANSPANLQRLLNCNINKETSLPVAYADDTERERVERIEAAAEMNEYSALNADCSKDGCPGVTIFGQPGANGEPARQYHASYGRSQFVASTFIETLDKLSRTDKQAIGISDDIQERITKARQRAVKINIPETGIFLLARRLSCSDAVLSWGPTNSNEFLSESLKKSFLSQTMLDRQSFIDIACFVPQGNGKTLGEAKNAFMTESIFSDSVLGLWLMSLYKSFDKFNFISRTFIKVNLREIIARVDLTGNFLNDVKPLENPNKANPAFEKRQREIETELAMRTARKHNGGGQPFAQNIDLVTRSCSYGKPCDEGDYVRTFVGTRAGRGDWRSLRCAEIKPLRGLQIVPLSL</sequence>
<dbReference type="Pfam" id="PF05593">
    <property type="entry name" value="RHS_repeat"/>
    <property type="match status" value="1"/>
</dbReference>
<evidence type="ECO:0000259" key="3">
    <source>
        <dbReference type="Pfam" id="PF20148"/>
    </source>
</evidence>
<dbReference type="EMBL" id="FXUL01000013">
    <property type="protein sequence ID" value="SMP67733.1"/>
    <property type="molecule type" value="Genomic_DNA"/>
</dbReference>
<protein>
    <submittedName>
        <fullName evidence="4">RHS repeat-associated core domain-containing protein</fullName>
    </submittedName>
</protein>
<accession>A0ABY1QFM4</accession>
<keyword evidence="5" id="KW-1185">Reference proteome</keyword>
<dbReference type="Gene3D" id="2.180.10.10">
    <property type="entry name" value="RHS repeat-associated core"/>
    <property type="match status" value="2"/>
</dbReference>
<keyword evidence="2" id="KW-1133">Transmembrane helix</keyword>
<dbReference type="InterPro" id="IPR050708">
    <property type="entry name" value="T6SS_VgrG/RHS"/>
</dbReference>
<name>A0ABY1QFM4_9BURK</name>
<dbReference type="InterPro" id="IPR045351">
    <property type="entry name" value="DUF6531"/>
</dbReference>
<dbReference type="NCBIfam" id="TIGR03696">
    <property type="entry name" value="Rhs_assc_core"/>
    <property type="match status" value="1"/>
</dbReference>
<proteinExistence type="predicted"/>
<dbReference type="InterPro" id="IPR022385">
    <property type="entry name" value="Rhs_assc_core"/>
</dbReference>
<dbReference type="NCBIfam" id="TIGR01643">
    <property type="entry name" value="YD_repeat_2x"/>
    <property type="match status" value="1"/>
</dbReference>
<feature type="transmembrane region" description="Helical" evidence="2">
    <location>
        <begin position="29"/>
        <end position="48"/>
    </location>
</feature>
<keyword evidence="2" id="KW-0472">Membrane</keyword>
<dbReference type="PANTHER" id="PTHR32305:SF15">
    <property type="entry name" value="PROTEIN RHSA-RELATED"/>
    <property type="match status" value="1"/>
</dbReference>
<dbReference type="InterPro" id="IPR006530">
    <property type="entry name" value="YD"/>
</dbReference>
<dbReference type="InterPro" id="IPR031325">
    <property type="entry name" value="RHS_repeat"/>
</dbReference>
<feature type="domain" description="DUF6531" evidence="3">
    <location>
        <begin position="81"/>
        <end position="158"/>
    </location>
</feature>
<evidence type="ECO:0000256" key="1">
    <source>
        <dbReference type="SAM" id="MobiDB-lite"/>
    </source>
</evidence>
<gene>
    <name evidence="4" type="ORF">SAMN06295970_11333</name>
</gene>
<evidence type="ECO:0000313" key="5">
    <source>
        <dbReference type="Proteomes" id="UP001158049"/>
    </source>
</evidence>
<keyword evidence="2" id="KW-0812">Transmembrane</keyword>
<organism evidence="4 5">
    <name type="scientific">Noviherbaspirillum suwonense</name>
    <dbReference type="NCBI Taxonomy" id="1224511"/>
    <lineage>
        <taxon>Bacteria</taxon>
        <taxon>Pseudomonadati</taxon>
        <taxon>Pseudomonadota</taxon>
        <taxon>Betaproteobacteria</taxon>
        <taxon>Burkholderiales</taxon>
        <taxon>Oxalobacteraceae</taxon>
        <taxon>Noviherbaspirillum</taxon>
    </lineage>
</organism>
<reference evidence="4 5" key="1">
    <citation type="submission" date="2017-05" db="EMBL/GenBank/DDBJ databases">
        <authorList>
            <person name="Varghese N."/>
            <person name="Submissions S."/>
        </authorList>
    </citation>
    <scope>NUCLEOTIDE SEQUENCE [LARGE SCALE GENOMIC DNA]</scope>
    <source>
        <strain evidence="4 5">DSM 26001</strain>
    </source>
</reference>
<evidence type="ECO:0000256" key="2">
    <source>
        <dbReference type="SAM" id="Phobius"/>
    </source>
</evidence>
<dbReference type="RefSeq" id="WP_283443381.1">
    <property type="nucleotide sequence ID" value="NZ_FXUL01000013.1"/>
</dbReference>
<evidence type="ECO:0000313" key="4">
    <source>
        <dbReference type="EMBL" id="SMP67733.1"/>
    </source>
</evidence>
<dbReference type="PANTHER" id="PTHR32305">
    <property type="match status" value="1"/>
</dbReference>
<dbReference type="Proteomes" id="UP001158049">
    <property type="component" value="Unassembled WGS sequence"/>
</dbReference>
<feature type="region of interest" description="Disordered" evidence="1">
    <location>
        <begin position="944"/>
        <end position="978"/>
    </location>
</feature>
<dbReference type="Pfam" id="PF20148">
    <property type="entry name" value="DUF6531"/>
    <property type="match status" value="1"/>
</dbReference>
<comment type="caution">
    <text evidence="4">The sequence shown here is derived from an EMBL/GenBank/DDBJ whole genome shotgun (WGS) entry which is preliminary data.</text>
</comment>